<evidence type="ECO:0000313" key="3">
    <source>
        <dbReference type="Proteomes" id="UP000198440"/>
    </source>
</evidence>
<reference evidence="2 3" key="1">
    <citation type="submission" date="2017-06" db="EMBL/GenBank/DDBJ databases">
        <authorList>
            <person name="Kim H.J."/>
            <person name="Triplett B.A."/>
        </authorList>
    </citation>
    <scope>NUCLEOTIDE SEQUENCE [LARGE SCALE GENOMIC DNA]</scope>
    <source>
        <strain evidence="2 3">DSM 11445</strain>
    </source>
</reference>
<evidence type="ECO:0000313" key="2">
    <source>
        <dbReference type="EMBL" id="SNS36692.1"/>
    </source>
</evidence>
<accession>A0A239DYA3</accession>
<name>A0A239DYA3_9RHOB</name>
<evidence type="ECO:0000259" key="1">
    <source>
        <dbReference type="Pfam" id="PF13400"/>
    </source>
</evidence>
<dbReference type="EMBL" id="FZON01000012">
    <property type="protein sequence ID" value="SNS36692.1"/>
    <property type="molecule type" value="Genomic_DNA"/>
</dbReference>
<dbReference type="RefSeq" id="WP_170941012.1">
    <property type="nucleotide sequence ID" value="NZ_FZON01000012.1"/>
</dbReference>
<dbReference type="InterPro" id="IPR028087">
    <property type="entry name" value="Tad_N"/>
</dbReference>
<dbReference type="Pfam" id="PF13400">
    <property type="entry name" value="Tad"/>
    <property type="match status" value="1"/>
</dbReference>
<protein>
    <submittedName>
        <fullName evidence="2">von Willebrand factor type A domain-containing protein</fullName>
    </submittedName>
</protein>
<dbReference type="InterPro" id="IPR036465">
    <property type="entry name" value="vWFA_dom_sf"/>
</dbReference>
<feature type="domain" description="Putative Flp pilus-assembly TadG-like N-terminal" evidence="1">
    <location>
        <begin position="28"/>
        <end position="73"/>
    </location>
</feature>
<proteinExistence type="predicted"/>
<gene>
    <name evidence="2" type="ORF">SAMN04488078_101260</name>
</gene>
<dbReference type="SUPFAM" id="SSF53300">
    <property type="entry name" value="vWA-like"/>
    <property type="match status" value="1"/>
</dbReference>
<sequence>MARFAFSPRPALLRASSAIGRFCKDDGGNITIYSVYIVLLSLTIMGASVDLMRQEASRARLQTTLDRAVLAAADLDQMQTPATVVGDYVAKAGLDSYVTGVDVTLGLNERTVSADAASSLSTIFLRLSGRDMLPANALATAEERIANVEISLVLDVSGSMRYDERMDNLKPAAKAFVEKVMSGGTESVTTLNLIPFAGQVNPGDIMFDYFLGKRPKVKGNNGWGNGDQDAPGGSLCNNNAENYDEGLADPSCADGTDGPVAGGFFSPWPQAISNVVVYFDTNGDDIYDVAHKIEDFPEDAPRDADDFFKGAVAYLMAQDSDLSDPAQFLGVSIKGGNEKNRYFQVKGNLNGATSDLGPTKNKGKIPGNTYSYNQVDYLLWEAAYAGPEADEIGPEVNVNMPGSCVEIDGFEFANSSLPLSDEYVPIFHHWAIDQSVMDWGWCPSEQMAIQYYSDDVTSLTQFIDDIRMHDGTGAQFGMKYALALLDPTTRDAVSHLIDAGLIESRFEGRPIDWNDPETEKYIVMMTDGQVTDQFRPNDPDAPINGEVELLDQGAANYNVRTARAANLDHLYQQCELARTQGVTVFTIAFETTAQAAEEMRLCASSDSHFFHVHGGEIVDAFDSIARQINNLRLIQ</sequence>
<dbReference type="AlphaFoldDB" id="A0A239DYA3"/>
<dbReference type="Gene3D" id="3.40.50.410">
    <property type="entry name" value="von Willebrand factor, type A domain"/>
    <property type="match status" value="2"/>
</dbReference>
<organism evidence="2 3">
    <name type="scientific">Antarctobacter heliothermus</name>
    <dbReference type="NCBI Taxonomy" id="74033"/>
    <lineage>
        <taxon>Bacteria</taxon>
        <taxon>Pseudomonadati</taxon>
        <taxon>Pseudomonadota</taxon>
        <taxon>Alphaproteobacteria</taxon>
        <taxon>Rhodobacterales</taxon>
        <taxon>Roseobacteraceae</taxon>
        <taxon>Antarctobacter</taxon>
    </lineage>
</organism>
<dbReference type="Proteomes" id="UP000198440">
    <property type="component" value="Unassembled WGS sequence"/>
</dbReference>